<evidence type="ECO:0008006" key="3">
    <source>
        <dbReference type="Google" id="ProtNLM"/>
    </source>
</evidence>
<proteinExistence type="predicted"/>
<protein>
    <recommendedName>
        <fullName evidence="3">SET domain-containing protein</fullName>
    </recommendedName>
</protein>
<dbReference type="Gene3D" id="3.90.1410.10">
    <property type="entry name" value="set domain protein methyltransferase, domain 1"/>
    <property type="match status" value="1"/>
</dbReference>
<dbReference type="AlphaFoldDB" id="A0AA36I5X6"/>
<gene>
    <name evidence="1" type="ORF">EVOR1521_LOCUS8701</name>
</gene>
<evidence type="ECO:0000313" key="2">
    <source>
        <dbReference type="Proteomes" id="UP001178507"/>
    </source>
</evidence>
<organism evidence="1 2">
    <name type="scientific">Effrenium voratum</name>
    <dbReference type="NCBI Taxonomy" id="2562239"/>
    <lineage>
        <taxon>Eukaryota</taxon>
        <taxon>Sar</taxon>
        <taxon>Alveolata</taxon>
        <taxon>Dinophyceae</taxon>
        <taxon>Suessiales</taxon>
        <taxon>Symbiodiniaceae</taxon>
        <taxon>Effrenium</taxon>
    </lineage>
</organism>
<dbReference type="PANTHER" id="PTHR13271">
    <property type="entry name" value="UNCHARACTERIZED PUTATIVE METHYLTRANSFERASE"/>
    <property type="match status" value="1"/>
</dbReference>
<keyword evidence="2" id="KW-1185">Reference proteome</keyword>
<sequence>MQLSHPLSSSPHAQASLRHLQTGRLVLMLSGGSNAAKARPPVALTRTPFLLREKPSKATAPNFRAVSCAAAGVLCSQRVHRGRRTGLRAERDEAKARFVDWMRETGIVASPKVDIVPDAEGGRRVVCTAPIERGESLVRLPGSEAVSVAIDGDSVPEALAEWEELHMRGGAEALAEWWALHTRSSIRLAVVLASRYDQFEAYIDMLYPLEQICAPWRWEESDLQFLPPKMRRKVLARKAALQKACEDLERLKLGTPKDLFLRAHHAAASRAFAGEGNDSGRTAALAAGAISMAAFGAAAATGFASLDLAAAAGATIAAASGAVIASSKSQVLSLLPMIDLVNHQSGEPPDLQFDPGSRTWELKAKNSYKVGDEIVFSYGDKDSDSLLLQHGFVEEDNKADRLCVELPDAGSYGLSEEAAAQLGLAGLEELCFGRDGSLQVEVPRPALAEAGRFVPMPLCSSLLLT</sequence>
<evidence type="ECO:0000313" key="1">
    <source>
        <dbReference type="EMBL" id="CAJ1380861.1"/>
    </source>
</evidence>
<dbReference type="GO" id="GO:0016279">
    <property type="term" value="F:protein-lysine N-methyltransferase activity"/>
    <property type="evidence" value="ECO:0007669"/>
    <property type="project" value="TreeGrafter"/>
</dbReference>
<dbReference type="InterPro" id="IPR050600">
    <property type="entry name" value="SETD3_SETD6_MTase"/>
</dbReference>
<name>A0AA36I5X6_9DINO</name>
<dbReference type="EMBL" id="CAUJNA010000755">
    <property type="protein sequence ID" value="CAJ1380861.1"/>
    <property type="molecule type" value="Genomic_DNA"/>
</dbReference>
<reference evidence="1" key="1">
    <citation type="submission" date="2023-08" db="EMBL/GenBank/DDBJ databases">
        <authorList>
            <person name="Chen Y."/>
            <person name="Shah S."/>
            <person name="Dougan E. K."/>
            <person name="Thang M."/>
            <person name="Chan C."/>
        </authorList>
    </citation>
    <scope>NUCLEOTIDE SEQUENCE</scope>
</reference>
<accession>A0AA36I5X6</accession>
<comment type="caution">
    <text evidence="1">The sequence shown here is derived from an EMBL/GenBank/DDBJ whole genome shotgun (WGS) entry which is preliminary data.</text>
</comment>
<dbReference type="Proteomes" id="UP001178507">
    <property type="component" value="Unassembled WGS sequence"/>
</dbReference>
<dbReference type="CDD" id="cd10527">
    <property type="entry name" value="SET_LSMT"/>
    <property type="match status" value="1"/>
</dbReference>
<dbReference type="InterPro" id="IPR046341">
    <property type="entry name" value="SET_dom_sf"/>
</dbReference>
<dbReference type="SUPFAM" id="SSF82199">
    <property type="entry name" value="SET domain"/>
    <property type="match status" value="1"/>
</dbReference>